<organism evidence="11 12">
    <name type="scientific">Thauera chlorobenzoica</name>
    <dbReference type="NCBI Taxonomy" id="96773"/>
    <lineage>
        <taxon>Bacteria</taxon>
        <taxon>Pseudomonadati</taxon>
        <taxon>Pseudomonadota</taxon>
        <taxon>Betaproteobacteria</taxon>
        <taxon>Rhodocyclales</taxon>
        <taxon>Zoogloeaceae</taxon>
        <taxon>Thauera</taxon>
    </lineage>
</organism>
<keyword evidence="4" id="KW-0963">Cytoplasm</keyword>
<accession>A0A1H5XQ70</accession>
<dbReference type="GO" id="GO:0005524">
    <property type="term" value="F:ATP binding"/>
    <property type="evidence" value="ECO:0007669"/>
    <property type="project" value="UniProtKB-KW"/>
</dbReference>
<dbReference type="GO" id="GO:0002949">
    <property type="term" value="P:tRNA threonylcarbamoyladenosine modification"/>
    <property type="evidence" value="ECO:0007669"/>
    <property type="project" value="InterPro"/>
</dbReference>
<dbReference type="AlphaFoldDB" id="A0A1H5XQ70"/>
<dbReference type="KEGG" id="tcl:Tchl_2490"/>
<dbReference type="Proteomes" id="UP000185739">
    <property type="component" value="Chromosome"/>
</dbReference>
<dbReference type="Pfam" id="PF02367">
    <property type="entry name" value="TsaE"/>
    <property type="match status" value="1"/>
</dbReference>
<protein>
    <recommendedName>
        <fullName evidence="3">tRNA threonylcarbamoyladenosine biosynthesis protein TsaE</fullName>
    </recommendedName>
    <alternativeName>
        <fullName evidence="10">t(6)A37 threonylcarbamoyladenosine biosynthesis protein TsaE</fullName>
    </alternativeName>
</protein>
<keyword evidence="9" id="KW-0460">Magnesium</keyword>
<dbReference type="GO" id="GO:0046872">
    <property type="term" value="F:metal ion binding"/>
    <property type="evidence" value="ECO:0007669"/>
    <property type="project" value="UniProtKB-KW"/>
</dbReference>
<evidence type="ECO:0000313" key="12">
    <source>
        <dbReference type="Proteomes" id="UP000185739"/>
    </source>
</evidence>
<dbReference type="NCBIfam" id="TIGR00150">
    <property type="entry name" value="T6A_YjeE"/>
    <property type="match status" value="1"/>
</dbReference>
<evidence type="ECO:0000313" key="11">
    <source>
        <dbReference type="EMBL" id="APR05317.1"/>
    </source>
</evidence>
<dbReference type="STRING" id="96773.Tchl_2490"/>
<evidence type="ECO:0000256" key="4">
    <source>
        <dbReference type="ARBA" id="ARBA00022490"/>
    </source>
</evidence>
<dbReference type="InterPro" id="IPR027417">
    <property type="entry name" value="P-loop_NTPase"/>
</dbReference>
<evidence type="ECO:0000256" key="7">
    <source>
        <dbReference type="ARBA" id="ARBA00022741"/>
    </source>
</evidence>
<name>A0A1H5XQ70_9RHOO</name>
<evidence type="ECO:0000256" key="2">
    <source>
        <dbReference type="ARBA" id="ARBA00007599"/>
    </source>
</evidence>
<evidence type="ECO:0000256" key="6">
    <source>
        <dbReference type="ARBA" id="ARBA00022723"/>
    </source>
</evidence>
<dbReference type="PANTHER" id="PTHR33540">
    <property type="entry name" value="TRNA THREONYLCARBAMOYLADENOSINE BIOSYNTHESIS PROTEIN TSAE"/>
    <property type="match status" value="1"/>
</dbReference>
<keyword evidence="12" id="KW-1185">Reference proteome</keyword>
<comment type="subcellular location">
    <subcellularLocation>
        <location evidence="1">Cytoplasm</location>
    </subcellularLocation>
</comment>
<dbReference type="GO" id="GO:0005737">
    <property type="term" value="C:cytoplasm"/>
    <property type="evidence" value="ECO:0007669"/>
    <property type="project" value="UniProtKB-SubCell"/>
</dbReference>
<dbReference type="PANTHER" id="PTHR33540:SF2">
    <property type="entry name" value="TRNA THREONYLCARBAMOYLADENOSINE BIOSYNTHESIS PROTEIN TSAE"/>
    <property type="match status" value="1"/>
</dbReference>
<dbReference type="RefSeq" id="WP_075148692.1">
    <property type="nucleotide sequence ID" value="NZ_CP018839.1"/>
</dbReference>
<evidence type="ECO:0000256" key="9">
    <source>
        <dbReference type="ARBA" id="ARBA00022842"/>
    </source>
</evidence>
<gene>
    <name evidence="11" type="ORF">Tchl_2490</name>
</gene>
<keyword evidence="5" id="KW-0819">tRNA processing</keyword>
<sequence>MIESIQAPDDNGARLRAHLPAETDTEALGAALATVLVPGLHIWLQGDLGMGKTTLTRGLLRGLGHAGKVKSPTYTLIEAYVVSRLDLYHFDFYRFNSPEEYLDAGLDEYFSGQGVCIVEWPDKAAPYLPAPDIEIRLDAKGSGRFAEISGNTEAGRTCVIELVKALRGADPAPGTT</sequence>
<dbReference type="Gene3D" id="3.40.50.300">
    <property type="entry name" value="P-loop containing nucleotide triphosphate hydrolases"/>
    <property type="match status" value="1"/>
</dbReference>
<evidence type="ECO:0000256" key="10">
    <source>
        <dbReference type="ARBA" id="ARBA00032441"/>
    </source>
</evidence>
<evidence type="ECO:0000256" key="3">
    <source>
        <dbReference type="ARBA" id="ARBA00019010"/>
    </source>
</evidence>
<keyword evidence="8" id="KW-0067">ATP-binding</keyword>
<dbReference type="OrthoDB" id="9800307at2"/>
<dbReference type="InterPro" id="IPR003442">
    <property type="entry name" value="T6A_TsaE"/>
</dbReference>
<comment type="similarity">
    <text evidence="2">Belongs to the TsaE family.</text>
</comment>
<evidence type="ECO:0000256" key="8">
    <source>
        <dbReference type="ARBA" id="ARBA00022840"/>
    </source>
</evidence>
<evidence type="ECO:0000256" key="5">
    <source>
        <dbReference type="ARBA" id="ARBA00022694"/>
    </source>
</evidence>
<proteinExistence type="inferred from homology"/>
<reference evidence="11 12" key="1">
    <citation type="submission" date="2016-12" db="EMBL/GenBank/DDBJ databases">
        <title>Complete genome sequence of Thauera chlorobenzoica, a Betaproteobacterium degrading haloaromatics anaerobically to CO2 and halides.</title>
        <authorList>
            <person name="Goris T."/>
            <person name="Mergelsberg M."/>
            <person name="Boll M."/>
        </authorList>
    </citation>
    <scope>NUCLEOTIDE SEQUENCE [LARGE SCALE GENOMIC DNA]</scope>
    <source>
        <strain evidence="11 12">3CB1</strain>
    </source>
</reference>
<keyword evidence="6" id="KW-0479">Metal-binding</keyword>
<keyword evidence="7" id="KW-0547">Nucleotide-binding</keyword>
<dbReference type="SUPFAM" id="SSF52540">
    <property type="entry name" value="P-loop containing nucleoside triphosphate hydrolases"/>
    <property type="match status" value="1"/>
</dbReference>
<dbReference type="EMBL" id="CP018839">
    <property type="protein sequence ID" value="APR05317.1"/>
    <property type="molecule type" value="Genomic_DNA"/>
</dbReference>
<evidence type="ECO:0000256" key="1">
    <source>
        <dbReference type="ARBA" id="ARBA00004496"/>
    </source>
</evidence>